<organism evidence="1 2">
    <name type="scientific">Kitasatospora aureofaciens</name>
    <name type="common">Streptomyces aureofaciens</name>
    <dbReference type="NCBI Taxonomy" id="1894"/>
    <lineage>
        <taxon>Bacteria</taxon>
        <taxon>Bacillati</taxon>
        <taxon>Actinomycetota</taxon>
        <taxon>Actinomycetes</taxon>
        <taxon>Kitasatosporales</taxon>
        <taxon>Streptomycetaceae</taxon>
        <taxon>Kitasatospora</taxon>
    </lineage>
</organism>
<evidence type="ECO:0008006" key="3">
    <source>
        <dbReference type="Google" id="ProtNLM"/>
    </source>
</evidence>
<keyword evidence="2" id="KW-1185">Reference proteome</keyword>
<name>A0A1E7MV82_KITAU</name>
<dbReference type="EMBL" id="JPRF03000097">
    <property type="protein sequence ID" value="OEV32334.1"/>
    <property type="molecule type" value="Genomic_DNA"/>
</dbReference>
<dbReference type="Proteomes" id="UP000037395">
    <property type="component" value="Unassembled WGS sequence"/>
</dbReference>
<sequence>MIGIIVLAVVGLVLLFPVVMTRLAKRKLAQLERAKATIAGHEARLAAEGRAKNTIVPAEHGLLPAGDMVLDGEPDPEETAALAAAKAGDWRPAAAYLTAEATADLRWLRQRELARLAAEDDGWLRAWRAERPQDPTAALLHADALVYLAWNIRTGARADQVTREQFEAFHRVLLEAEEAALAAVALAPDDDPNPWVVQTSIAMGLNWSNDRFRELWAELVERDPHHWSAHSRALQYWCDKWHGSHELMHGFIDGAIDAAPAGSLLAPIKLEAYFEQFGQDGEKLTAWKRPEVGAALDAARADLAAADPDHPRAGYARGWLAYALTRAGRPTEALEQYRALGRVIPQPFTNFKDARQAFVDLRVAAVQGAVAEARKKA</sequence>
<evidence type="ECO:0000313" key="2">
    <source>
        <dbReference type="Proteomes" id="UP000037395"/>
    </source>
</evidence>
<proteinExistence type="predicted"/>
<accession>A0A1E7MV82</accession>
<evidence type="ECO:0000313" key="1">
    <source>
        <dbReference type="EMBL" id="OEV32334.1"/>
    </source>
</evidence>
<gene>
    <name evidence="1" type="ORF">HS99_0016665</name>
</gene>
<protein>
    <recommendedName>
        <fullName evidence="3">DUF4034 domain-containing protein</fullName>
    </recommendedName>
</protein>
<dbReference type="RefSeq" id="WP_050367085.1">
    <property type="nucleotide sequence ID" value="NZ_JBEZYM010000031.1"/>
</dbReference>
<dbReference type="OrthoDB" id="3284019at2"/>
<reference evidence="1" key="1">
    <citation type="submission" date="2016-08" db="EMBL/GenBank/DDBJ databases">
        <title>Sequencing, Assembly and Comparative Genomics of S. aureofaciens ATCC 10762.</title>
        <authorList>
            <person name="Gradnigo J.S."/>
            <person name="Johnson N."/>
            <person name="Somerville G.A."/>
        </authorList>
    </citation>
    <scope>NUCLEOTIDE SEQUENCE [LARGE SCALE GENOMIC DNA]</scope>
    <source>
        <strain evidence="1">ATCC 10762</strain>
    </source>
</reference>
<dbReference type="AlphaFoldDB" id="A0A1E7MV82"/>
<comment type="caution">
    <text evidence="1">The sequence shown here is derived from an EMBL/GenBank/DDBJ whole genome shotgun (WGS) entry which is preliminary data.</text>
</comment>